<dbReference type="AlphaFoldDB" id="A0A1P8KDQ9"/>
<dbReference type="InterPro" id="IPR000891">
    <property type="entry name" value="PYR_CT"/>
</dbReference>
<dbReference type="Pfam" id="PF00682">
    <property type="entry name" value="HMGL-like"/>
    <property type="match status" value="1"/>
</dbReference>
<dbReference type="GO" id="GO:0003852">
    <property type="term" value="F:2-isopropylmalate synthase activity"/>
    <property type="evidence" value="ECO:0007669"/>
    <property type="project" value="UniProtKB-EC"/>
</dbReference>
<evidence type="ECO:0000256" key="2">
    <source>
        <dbReference type="ARBA" id="ARBA00009396"/>
    </source>
</evidence>
<dbReference type="EC" id="2.3.3.13" evidence="3"/>
<evidence type="ECO:0000256" key="3">
    <source>
        <dbReference type="ARBA" id="ARBA00012973"/>
    </source>
</evidence>
<dbReference type="PANTHER" id="PTHR10277:SF9">
    <property type="entry name" value="2-ISOPROPYLMALATE SYNTHASE 1, CHLOROPLASTIC-RELATED"/>
    <property type="match status" value="1"/>
</dbReference>
<dbReference type="PROSITE" id="PS50991">
    <property type="entry name" value="PYR_CT"/>
    <property type="match status" value="1"/>
</dbReference>
<dbReference type="FunFam" id="3.20.20.70:FF:000010">
    <property type="entry name" value="2-isopropylmalate synthase"/>
    <property type="match status" value="1"/>
</dbReference>
<evidence type="ECO:0000256" key="11">
    <source>
        <dbReference type="RuleBase" id="RU003523"/>
    </source>
</evidence>
<dbReference type="PROSITE" id="PS00816">
    <property type="entry name" value="AIPM_HOMOCIT_SYNTH_2"/>
    <property type="match status" value="1"/>
</dbReference>
<keyword evidence="4" id="KW-0432">Leucine biosynthesis</keyword>
<keyword evidence="9" id="KW-0100">Branched-chain amino acid biosynthesis</keyword>
<dbReference type="GO" id="GO:0009098">
    <property type="term" value="P:L-leucine biosynthetic process"/>
    <property type="evidence" value="ECO:0007669"/>
    <property type="project" value="UniProtKB-KW"/>
</dbReference>
<gene>
    <name evidence="13" type="ORF">RS694_17685</name>
</gene>
<dbReference type="eggNOG" id="COG0119">
    <property type="taxonomic scope" value="Bacteria"/>
</dbReference>
<dbReference type="Gene3D" id="1.10.238.260">
    <property type="match status" value="1"/>
</dbReference>
<dbReference type="STRING" id="1484693.RS694_17685"/>
<dbReference type="Pfam" id="PF22617">
    <property type="entry name" value="HCS_D2"/>
    <property type="match status" value="1"/>
</dbReference>
<evidence type="ECO:0000256" key="1">
    <source>
        <dbReference type="ARBA" id="ARBA00004689"/>
    </source>
</evidence>
<evidence type="ECO:0000256" key="6">
    <source>
        <dbReference type="ARBA" id="ARBA00022679"/>
    </source>
</evidence>
<dbReference type="InterPro" id="IPR050073">
    <property type="entry name" value="2-IPM_HCS-like"/>
</dbReference>
<evidence type="ECO:0000256" key="10">
    <source>
        <dbReference type="ARBA" id="ARBA00029993"/>
    </source>
</evidence>
<keyword evidence="6 11" id="KW-0808">Transferase</keyword>
<accession>A0A1P8KDQ9</accession>
<evidence type="ECO:0000313" key="13">
    <source>
        <dbReference type="EMBL" id="APW44177.1"/>
    </source>
</evidence>
<dbReference type="KEGG" id="rsb:RS694_17685"/>
<dbReference type="GO" id="GO:0046872">
    <property type="term" value="F:metal ion binding"/>
    <property type="evidence" value="ECO:0007669"/>
    <property type="project" value="UniProtKB-KW"/>
</dbReference>
<evidence type="ECO:0000256" key="9">
    <source>
        <dbReference type="ARBA" id="ARBA00023304"/>
    </source>
</evidence>
<dbReference type="EMBL" id="CP019239">
    <property type="protein sequence ID" value="APW44177.1"/>
    <property type="molecule type" value="Genomic_DNA"/>
</dbReference>
<keyword evidence="14" id="KW-1185">Reference proteome</keyword>
<name>A0A1P8KDQ9_9BURK</name>
<evidence type="ECO:0000259" key="12">
    <source>
        <dbReference type="PROSITE" id="PS50991"/>
    </source>
</evidence>
<evidence type="ECO:0000256" key="5">
    <source>
        <dbReference type="ARBA" id="ARBA00022605"/>
    </source>
</evidence>
<protein>
    <recommendedName>
        <fullName evidence="3">2-isopropylmalate synthase</fullName>
        <ecNumber evidence="3">2.3.3.13</ecNumber>
    </recommendedName>
    <alternativeName>
        <fullName evidence="10">Alpha-IPM synthase</fullName>
    </alternativeName>
</protein>
<feature type="domain" description="Pyruvate carboxyltransferase" evidence="12">
    <location>
        <begin position="4"/>
        <end position="266"/>
    </location>
</feature>
<evidence type="ECO:0000313" key="14">
    <source>
        <dbReference type="Proteomes" id="UP000186110"/>
    </source>
</evidence>
<evidence type="ECO:0000256" key="8">
    <source>
        <dbReference type="ARBA" id="ARBA00023211"/>
    </source>
</evidence>
<sequence>MIPVQIYDTTLRDGEQAPGAAMLPAQKLAIAEALQRLGVDTIEAGFPAASPEDARALADIARQCREVRIAAFARTKLDDIAVAGESLRWAAHPRIALVMPVSDLHIRCKLGMEAGAALEMLVECINAARHVCAEVEVIAEDASRADLDFLCKVARTVVQSGASVLTVADTVGYSTPPDIRHYLETLQSEVPELGGILLGIHCHDDLGLATINTLTGLEAGARQAHCTINGLGERAGNAALEEIVMAMAVRPDRYPFSNRVDTTRLWPASRLVAEATGFSIAPNKAIVGGNAFAHGAGLHQDGILKAASTYEIIQPERVGAPARQLPITRHSGRKGVAARIAALGMSLEERKLDQLFAQIKGRLTDSAILGDEELRAMVAQLAARS</sequence>
<comment type="pathway">
    <text evidence="1">Amino-acid biosynthesis; L-leucine biosynthesis; L-leucine from 3-methyl-2-oxobutanoate: step 1/4.</text>
</comment>
<dbReference type="RefSeq" id="WP_051391622.1">
    <property type="nucleotide sequence ID" value="NZ_CP019239.1"/>
</dbReference>
<evidence type="ECO:0000256" key="4">
    <source>
        <dbReference type="ARBA" id="ARBA00022430"/>
    </source>
</evidence>
<dbReference type="Gene3D" id="3.20.20.70">
    <property type="entry name" value="Aldolase class I"/>
    <property type="match status" value="1"/>
</dbReference>
<keyword evidence="5" id="KW-0028">Amino-acid biosynthesis</keyword>
<reference evidence="13 14" key="1">
    <citation type="submission" date="2017-01" db="EMBL/GenBank/DDBJ databases">
        <authorList>
            <person name="Mah S.A."/>
            <person name="Swanson W.J."/>
            <person name="Moy G.W."/>
            <person name="Vacquier V.D."/>
        </authorList>
    </citation>
    <scope>NUCLEOTIDE SEQUENCE [LARGE SCALE GENOMIC DNA]</scope>
    <source>
        <strain evidence="13 14">DSM 22694</strain>
    </source>
</reference>
<evidence type="ECO:0000256" key="7">
    <source>
        <dbReference type="ARBA" id="ARBA00022723"/>
    </source>
</evidence>
<dbReference type="InterPro" id="IPR002034">
    <property type="entry name" value="AIPM/Hcit_synth_CS"/>
</dbReference>
<dbReference type="InterPro" id="IPR054691">
    <property type="entry name" value="LeuA/HCS_post-cat"/>
</dbReference>
<dbReference type="SUPFAM" id="SSF51569">
    <property type="entry name" value="Aldolase"/>
    <property type="match status" value="1"/>
</dbReference>
<keyword evidence="7" id="KW-0479">Metal-binding</keyword>
<keyword evidence="8" id="KW-0464">Manganese</keyword>
<organism evidence="13 14">
    <name type="scientific">Rhodoferax saidenbachensis</name>
    <dbReference type="NCBI Taxonomy" id="1484693"/>
    <lineage>
        <taxon>Bacteria</taxon>
        <taxon>Pseudomonadati</taxon>
        <taxon>Pseudomonadota</taxon>
        <taxon>Betaproteobacteria</taxon>
        <taxon>Burkholderiales</taxon>
        <taxon>Comamonadaceae</taxon>
        <taxon>Rhodoferax</taxon>
    </lineage>
</organism>
<dbReference type="FunFam" id="1.10.238.260:FF:000001">
    <property type="entry name" value="2-isopropylmalate synthase"/>
    <property type="match status" value="1"/>
</dbReference>
<proteinExistence type="inferred from homology"/>
<dbReference type="Proteomes" id="UP000186110">
    <property type="component" value="Chromosome"/>
</dbReference>
<dbReference type="CDD" id="cd07940">
    <property type="entry name" value="DRE_TIM_IPMS"/>
    <property type="match status" value="1"/>
</dbReference>
<dbReference type="PROSITE" id="PS00815">
    <property type="entry name" value="AIPM_HOMOCIT_SYNTH_1"/>
    <property type="match status" value="1"/>
</dbReference>
<comment type="similarity">
    <text evidence="2">Belongs to the alpha-IPM synthase/homocitrate synthase family. LeuA type 1 subfamily.</text>
</comment>
<dbReference type="InterPro" id="IPR013785">
    <property type="entry name" value="Aldolase_TIM"/>
</dbReference>
<dbReference type="PANTHER" id="PTHR10277">
    <property type="entry name" value="HOMOCITRATE SYNTHASE-RELATED"/>
    <property type="match status" value="1"/>
</dbReference>